<feature type="coiled-coil region" evidence="1">
    <location>
        <begin position="65"/>
        <end position="92"/>
    </location>
</feature>
<gene>
    <name evidence="2" type="ORF">MCOR_41351</name>
</gene>
<dbReference type="AlphaFoldDB" id="A0A6J8DM13"/>
<evidence type="ECO:0000256" key="1">
    <source>
        <dbReference type="SAM" id="Coils"/>
    </source>
</evidence>
<reference evidence="2 3" key="1">
    <citation type="submission" date="2020-06" db="EMBL/GenBank/DDBJ databases">
        <authorList>
            <person name="Li R."/>
            <person name="Bekaert M."/>
        </authorList>
    </citation>
    <scope>NUCLEOTIDE SEQUENCE [LARGE SCALE GENOMIC DNA]</scope>
    <source>
        <strain evidence="3">wild</strain>
    </source>
</reference>
<organism evidence="2 3">
    <name type="scientific">Mytilus coruscus</name>
    <name type="common">Sea mussel</name>
    <dbReference type="NCBI Taxonomy" id="42192"/>
    <lineage>
        <taxon>Eukaryota</taxon>
        <taxon>Metazoa</taxon>
        <taxon>Spiralia</taxon>
        <taxon>Lophotrochozoa</taxon>
        <taxon>Mollusca</taxon>
        <taxon>Bivalvia</taxon>
        <taxon>Autobranchia</taxon>
        <taxon>Pteriomorphia</taxon>
        <taxon>Mytilida</taxon>
        <taxon>Mytiloidea</taxon>
        <taxon>Mytilidae</taxon>
        <taxon>Mytilinae</taxon>
        <taxon>Mytilus</taxon>
    </lineage>
</organism>
<evidence type="ECO:0000313" key="3">
    <source>
        <dbReference type="Proteomes" id="UP000507470"/>
    </source>
</evidence>
<dbReference type="Proteomes" id="UP000507470">
    <property type="component" value="Unassembled WGS sequence"/>
</dbReference>
<dbReference type="OrthoDB" id="10453324at2759"/>
<protein>
    <submittedName>
        <fullName evidence="2">Uncharacterized protein</fullName>
    </submittedName>
</protein>
<dbReference type="EMBL" id="CACVKT020007427">
    <property type="protein sequence ID" value="CAC5407920.1"/>
    <property type="molecule type" value="Genomic_DNA"/>
</dbReference>
<feature type="coiled-coil region" evidence="1">
    <location>
        <begin position="123"/>
        <end position="206"/>
    </location>
</feature>
<evidence type="ECO:0000313" key="2">
    <source>
        <dbReference type="EMBL" id="CAC5407920.1"/>
    </source>
</evidence>
<name>A0A6J8DM13_MYTCO</name>
<accession>A0A6J8DM13</accession>
<keyword evidence="1" id="KW-0175">Coiled coil</keyword>
<keyword evidence="3" id="KW-1185">Reference proteome</keyword>
<sequence>MMDIFRHMDNHINTLKSEKEFLTRQLQRIDTKTYSHQGSKDRMIVFCEADTQTETDEDLLLSISNESLGSRNRELEEEITTLRERLLNDNDIRTEEIRKLGSQLNLEKQEHVLTKEHTKKKRIEVLENQTKTLQGQLRKSETDINKMAHDIEEFHEKSKKDKETINMFKNEMSEKINKIQEQETRIQELSNEIEQNKTLINDIITETSSKDKKTEESNLIIVQLKGKLDITEN</sequence>
<proteinExistence type="predicted"/>